<dbReference type="AlphaFoldDB" id="A0A329EDM8"/>
<sequence>MKTTNFIIKPIEKNIFVELLNWSEEQLAEVNARRLIADSKPGYPCRVSLKEAEVGERILLIAFKHHDVQSPYQASGPIFIRENAETAELEINEIPEILLERLLSVRAYNSKNLMICAETVQGAELGNVIRGQLLNNEVTYLQIHNANPGCFNCNVYRA</sequence>
<organism evidence="1 2">
    <name type="scientific">Vibrio diazotrophicus</name>
    <dbReference type="NCBI Taxonomy" id="685"/>
    <lineage>
        <taxon>Bacteria</taxon>
        <taxon>Pseudomonadati</taxon>
        <taxon>Pseudomonadota</taxon>
        <taxon>Gammaproteobacteria</taxon>
        <taxon>Vibrionales</taxon>
        <taxon>Vibrionaceae</taxon>
        <taxon>Vibrio</taxon>
    </lineage>
</organism>
<gene>
    <name evidence="1" type="ORF">DET48_106138</name>
</gene>
<dbReference type="InterPro" id="IPR009593">
    <property type="entry name" value="DUF1203"/>
</dbReference>
<comment type="caution">
    <text evidence="1">The sequence shown here is derived from an EMBL/GenBank/DDBJ whole genome shotgun (WGS) entry which is preliminary data.</text>
</comment>
<reference evidence="1 2" key="1">
    <citation type="submission" date="2018-06" db="EMBL/GenBank/DDBJ databases">
        <title>Freshwater and sediment microbial communities from various areas in North America, analyzing microbe dynamics in response to fracking.</title>
        <authorList>
            <person name="Lamendella R."/>
        </authorList>
    </citation>
    <scope>NUCLEOTIDE SEQUENCE [LARGE SCALE GENOMIC DNA]</scope>
    <source>
        <strain evidence="1 2">99A</strain>
    </source>
</reference>
<dbReference type="RefSeq" id="WP_102953610.1">
    <property type="nucleotide sequence ID" value="NZ_JBJKCE010000002.1"/>
</dbReference>
<accession>A0A329EDM8</accession>
<evidence type="ECO:0000313" key="2">
    <source>
        <dbReference type="Proteomes" id="UP000248729"/>
    </source>
</evidence>
<dbReference type="Pfam" id="PF06718">
    <property type="entry name" value="DUF1203"/>
    <property type="match status" value="1"/>
</dbReference>
<proteinExistence type="predicted"/>
<evidence type="ECO:0000313" key="1">
    <source>
        <dbReference type="EMBL" id="RAS66358.1"/>
    </source>
</evidence>
<dbReference type="Proteomes" id="UP000248729">
    <property type="component" value="Unassembled WGS sequence"/>
</dbReference>
<name>A0A329EDM8_VIBDI</name>
<protein>
    <submittedName>
        <fullName evidence="1">Uncharacterized protein DUF1203</fullName>
    </submittedName>
</protein>
<dbReference type="EMBL" id="QLTR01000006">
    <property type="protein sequence ID" value="RAS66358.1"/>
    <property type="molecule type" value="Genomic_DNA"/>
</dbReference>
<dbReference type="PIRSF" id="PIRSF034110">
    <property type="entry name" value="DUF1203"/>
    <property type="match status" value="1"/>
</dbReference>